<dbReference type="PANTHER" id="PTHR43479:SF11">
    <property type="entry name" value="ACREF_ENVCD OPERON REPRESSOR-RELATED"/>
    <property type="match status" value="1"/>
</dbReference>
<evidence type="ECO:0000259" key="3">
    <source>
        <dbReference type="PROSITE" id="PS50977"/>
    </source>
</evidence>
<organism evidence="4 5">
    <name type="scientific">Furfurilactobacillus rossiae DSM 15814</name>
    <dbReference type="NCBI Taxonomy" id="1114972"/>
    <lineage>
        <taxon>Bacteria</taxon>
        <taxon>Bacillati</taxon>
        <taxon>Bacillota</taxon>
        <taxon>Bacilli</taxon>
        <taxon>Lactobacillales</taxon>
        <taxon>Lactobacillaceae</taxon>
        <taxon>Furfurilactobacillus</taxon>
    </lineage>
</organism>
<protein>
    <recommendedName>
        <fullName evidence="3">HTH tetR-type domain-containing protein</fullName>
    </recommendedName>
</protein>
<sequence>MKRYRLERIVMSNKFNGHRNAITKESIFTALMQLMEKKDFHKISITETTTKAGVSRMAFYRNYETLEDVITDYLNTFFNEYERQISSVGIENPHDIILMFLSDFKSEQQLLVNLVKCDLTFLLLDKCNSFLEQICEKSVCDKLYSPTKEAFTIKFLCGGFFNLLIEWASHDFKESEEYLADLFSEYC</sequence>
<dbReference type="InterPro" id="IPR009057">
    <property type="entry name" value="Homeodomain-like_sf"/>
</dbReference>
<dbReference type="Pfam" id="PF14278">
    <property type="entry name" value="TetR_C_8"/>
    <property type="match status" value="1"/>
</dbReference>
<name>A0A0R1RSX0_9LACO</name>
<dbReference type="AlphaFoldDB" id="A0A0R1RSX0"/>
<dbReference type="Proteomes" id="UP000051999">
    <property type="component" value="Unassembled WGS sequence"/>
</dbReference>
<dbReference type="PROSITE" id="PS50977">
    <property type="entry name" value="HTH_TETR_2"/>
    <property type="match status" value="1"/>
</dbReference>
<dbReference type="InterPro" id="IPR001647">
    <property type="entry name" value="HTH_TetR"/>
</dbReference>
<evidence type="ECO:0000256" key="2">
    <source>
        <dbReference type="PROSITE-ProRule" id="PRU00335"/>
    </source>
</evidence>
<dbReference type="InterPro" id="IPR039532">
    <property type="entry name" value="TetR_C_Firmicutes"/>
</dbReference>
<dbReference type="InterPro" id="IPR050624">
    <property type="entry name" value="HTH-type_Tx_Regulator"/>
</dbReference>
<dbReference type="PANTHER" id="PTHR43479">
    <property type="entry name" value="ACREF/ENVCD OPERON REPRESSOR-RELATED"/>
    <property type="match status" value="1"/>
</dbReference>
<accession>A0A0R1RSX0</accession>
<proteinExistence type="predicted"/>
<feature type="DNA-binding region" description="H-T-H motif" evidence="2">
    <location>
        <begin position="44"/>
        <end position="63"/>
    </location>
</feature>
<evidence type="ECO:0000313" key="5">
    <source>
        <dbReference type="Proteomes" id="UP000051999"/>
    </source>
</evidence>
<dbReference type="GO" id="GO:0003677">
    <property type="term" value="F:DNA binding"/>
    <property type="evidence" value="ECO:0007669"/>
    <property type="project" value="UniProtKB-UniRule"/>
</dbReference>
<dbReference type="STRING" id="1114972.FD35_GL001196"/>
<dbReference type="EMBL" id="AZFF01000002">
    <property type="protein sequence ID" value="KRL56901.1"/>
    <property type="molecule type" value="Genomic_DNA"/>
</dbReference>
<gene>
    <name evidence="4" type="ORF">FD35_GL001196</name>
</gene>
<evidence type="ECO:0000313" key="4">
    <source>
        <dbReference type="EMBL" id="KRL56901.1"/>
    </source>
</evidence>
<comment type="caution">
    <text evidence="4">The sequence shown here is derived from an EMBL/GenBank/DDBJ whole genome shotgun (WGS) entry which is preliminary data.</text>
</comment>
<evidence type="ECO:0000256" key="1">
    <source>
        <dbReference type="ARBA" id="ARBA00023125"/>
    </source>
</evidence>
<feature type="domain" description="HTH tetR-type" evidence="3">
    <location>
        <begin position="21"/>
        <end position="81"/>
    </location>
</feature>
<keyword evidence="1 2" id="KW-0238">DNA-binding</keyword>
<dbReference type="PATRIC" id="fig|1114972.6.peg.1212"/>
<keyword evidence="5" id="KW-1185">Reference proteome</keyword>
<dbReference type="OrthoDB" id="9810250at2"/>
<reference evidence="4 5" key="1">
    <citation type="journal article" date="2015" name="Genome Announc.">
        <title>Expanding the biotechnology potential of lactobacilli through comparative genomics of 213 strains and associated genera.</title>
        <authorList>
            <person name="Sun Z."/>
            <person name="Harris H.M."/>
            <person name="McCann A."/>
            <person name="Guo C."/>
            <person name="Argimon S."/>
            <person name="Zhang W."/>
            <person name="Yang X."/>
            <person name="Jeffery I.B."/>
            <person name="Cooney J.C."/>
            <person name="Kagawa T.F."/>
            <person name="Liu W."/>
            <person name="Song Y."/>
            <person name="Salvetti E."/>
            <person name="Wrobel A."/>
            <person name="Rasinkangas P."/>
            <person name="Parkhill J."/>
            <person name="Rea M.C."/>
            <person name="O'Sullivan O."/>
            <person name="Ritari J."/>
            <person name="Douillard F.P."/>
            <person name="Paul Ross R."/>
            <person name="Yang R."/>
            <person name="Briner A.E."/>
            <person name="Felis G.E."/>
            <person name="de Vos W.M."/>
            <person name="Barrangou R."/>
            <person name="Klaenhammer T.R."/>
            <person name="Caufield P.W."/>
            <person name="Cui Y."/>
            <person name="Zhang H."/>
            <person name="O'Toole P.W."/>
        </authorList>
    </citation>
    <scope>NUCLEOTIDE SEQUENCE [LARGE SCALE GENOMIC DNA]</scope>
    <source>
        <strain evidence="4 5">DSM 15814</strain>
    </source>
</reference>
<dbReference type="Gene3D" id="1.10.357.10">
    <property type="entry name" value="Tetracycline Repressor, domain 2"/>
    <property type="match status" value="1"/>
</dbReference>
<dbReference type="SUPFAM" id="SSF46689">
    <property type="entry name" value="Homeodomain-like"/>
    <property type="match status" value="1"/>
</dbReference>